<dbReference type="RefSeq" id="WP_092223253.1">
    <property type="nucleotide sequence ID" value="NZ_FNJI01000016.1"/>
</dbReference>
<evidence type="ECO:0000256" key="3">
    <source>
        <dbReference type="ARBA" id="ARBA00022679"/>
    </source>
</evidence>
<dbReference type="GO" id="GO:0008168">
    <property type="term" value="F:methyltransferase activity"/>
    <property type="evidence" value="ECO:0007669"/>
    <property type="project" value="UniProtKB-KW"/>
</dbReference>
<dbReference type="EMBL" id="FNJI01000016">
    <property type="protein sequence ID" value="SDP34368.1"/>
    <property type="molecule type" value="Genomic_DNA"/>
</dbReference>
<dbReference type="InterPro" id="IPR038601">
    <property type="entry name" value="MttB-like_sf"/>
</dbReference>
<evidence type="ECO:0000256" key="2">
    <source>
        <dbReference type="ARBA" id="ARBA00022603"/>
    </source>
</evidence>
<dbReference type="GO" id="GO:0032259">
    <property type="term" value="P:methylation"/>
    <property type="evidence" value="ECO:0007669"/>
    <property type="project" value="UniProtKB-KW"/>
</dbReference>
<dbReference type="STRING" id="91360.SAMN05660330_02476"/>
<accession>A0A1H0RZI1</accession>
<evidence type="ECO:0000256" key="1">
    <source>
        <dbReference type="ARBA" id="ARBA00007137"/>
    </source>
</evidence>
<reference evidence="5 6" key="1">
    <citation type="submission" date="2016-10" db="EMBL/GenBank/DDBJ databases">
        <authorList>
            <person name="de Groot N.N."/>
        </authorList>
    </citation>
    <scope>NUCLEOTIDE SEQUENCE [LARGE SCALE GENOMIC DNA]</scope>
    <source>
        <strain evidence="5 6">DSM 12130</strain>
    </source>
</reference>
<dbReference type="OrthoDB" id="9815793at2"/>
<protein>
    <recommendedName>
        <fullName evidence="4">Methyltransferase</fullName>
        <ecNumber evidence="4">2.1.1.-</ecNumber>
    </recommendedName>
</protein>
<evidence type="ECO:0000313" key="5">
    <source>
        <dbReference type="EMBL" id="SDP34368.1"/>
    </source>
</evidence>
<dbReference type="Proteomes" id="UP000199073">
    <property type="component" value="Unassembled WGS sequence"/>
</dbReference>
<dbReference type="Gene3D" id="3.20.20.480">
    <property type="entry name" value="Trimethylamine methyltransferase-like"/>
    <property type="match status" value="1"/>
</dbReference>
<evidence type="ECO:0000256" key="4">
    <source>
        <dbReference type="PIRNR" id="PIRNR037567"/>
    </source>
</evidence>
<evidence type="ECO:0000313" key="6">
    <source>
        <dbReference type="Proteomes" id="UP000199073"/>
    </source>
</evidence>
<comment type="similarity">
    <text evidence="1 4">Belongs to the trimethylamine methyltransferase family.</text>
</comment>
<dbReference type="PIRSF" id="PIRSF037567">
    <property type="entry name" value="MTTB_MeTrfase"/>
    <property type="match status" value="1"/>
</dbReference>
<dbReference type="AlphaFoldDB" id="A0A1H0RZI1"/>
<keyword evidence="3 4" id="KW-0808">Transferase</keyword>
<dbReference type="GO" id="GO:0015948">
    <property type="term" value="P:methanogenesis"/>
    <property type="evidence" value="ECO:0007669"/>
    <property type="project" value="UniProtKB-UniRule"/>
</dbReference>
<sequence>MFTSNTFCSSATRRLPRTKIVGDADLPRIHEASIELLETTGIIFEHEEVLEIFKKHGARVEGNTVYISGSMAETAMNLAPAVYRHVARNDQQSVTIGDGIAPHPNVGCVFCEDMDRGKRRGLLEDFANFQKLSQASDIVKLTGATPVAPDDVAASERALFMLYETIKHTDKPVIGSCTVTRKAEQSLHMMEMVFGEDYLRDNYCIGVSTNPLSPLKYATETLDTILAYATKKQPVYLLPCAMAGVTSPMSLFGSIVQQNTEVLAGTALIQLISPGNPTVYCPASTMADMRTAICTYAPPEQFLINSACLQMAIDFYKVPTRIMAGMTNSKEVDIQAGYETMQNMLMGMMTGGHMVEQVFGVLDAIMTISYEKFIIDEEMMSRVIRICEGVDTSDSEISLEVMKEVGPGGSYLSHADTFKRFRSQWLPSVSDWRSYDNWDRDGKNSILSRANKKYKEILAGRPEMMIPGDLDRDLKAYLEKSRGL</sequence>
<keyword evidence="2 5" id="KW-0489">Methyltransferase</keyword>
<proteinExistence type="inferred from homology"/>
<dbReference type="InterPro" id="IPR010426">
    <property type="entry name" value="MTTB_MeTrfase"/>
</dbReference>
<keyword evidence="6" id="KW-1185">Reference proteome</keyword>
<name>A0A1H0RZI1_9BACT</name>
<organism evidence="5 6">
    <name type="scientific">Desulforhopalus singaporensis</name>
    <dbReference type="NCBI Taxonomy" id="91360"/>
    <lineage>
        <taxon>Bacteria</taxon>
        <taxon>Pseudomonadati</taxon>
        <taxon>Thermodesulfobacteriota</taxon>
        <taxon>Desulfobulbia</taxon>
        <taxon>Desulfobulbales</taxon>
        <taxon>Desulfocapsaceae</taxon>
        <taxon>Desulforhopalus</taxon>
    </lineage>
</organism>
<dbReference type="EC" id="2.1.1.-" evidence="4"/>
<dbReference type="Pfam" id="PF06253">
    <property type="entry name" value="MTTB"/>
    <property type="match status" value="1"/>
</dbReference>
<gene>
    <name evidence="5" type="ORF">SAMN05660330_02476</name>
</gene>